<dbReference type="InterPro" id="IPR003593">
    <property type="entry name" value="AAA+_ATPase"/>
</dbReference>
<dbReference type="Pfam" id="PF08402">
    <property type="entry name" value="TOBE_2"/>
    <property type="match status" value="1"/>
</dbReference>
<protein>
    <submittedName>
        <fullName evidence="5">ABC transporter ATP-binding protein</fullName>
    </submittedName>
</protein>
<dbReference type="InterPro" id="IPR027417">
    <property type="entry name" value="P-loop_NTPase"/>
</dbReference>
<evidence type="ECO:0000256" key="1">
    <source>
        <dbReference type="ARBA" id="ARBA00022448"/>
    </source>
</evidence>
<dbReference type="PANTHER" id="PTHR42781">
    <property type="entry name" value="SPERMIDINE/PUTRESCINE IMPORT ATP-BINDING PROTEIN POTA"/>
    <property type="match status" value="1"/>
</dbReference>
<dbReference type="RefSeq" id="WP_344782699.1">
    <property type="nucleotide sequence ID" value="NZ_BAABAF010000006.1"/>
</dbReference>
<dbReference type="InterPro" id="IPR050093">
    <property type="entry name" value="ABC_SmlMolc_Importer"/>
</dbReference>
<evidence type="ECO:0000313" key="5">
    <source>
        <dbReference type="EMBL" id="GAA3765801.1"/>
    </source>
</evidence>
<evidence type="ECO:0000259" key="4">
    <source>
        <dbReference type="PROSITE" id="PS50893"/>
    </source>
</evidence>
<dbReference type="PROSITE" id="PS00211">
    <property type="entry name" value="ABC_TRANSPORTER_1"/>
    <property type="match status" value="1"/>
</dbReference>
<feature type="domain" description="ABC transporter" evidence="4">
    <location>
        <begin position="2"/>
        <end position="242"/>
    </location>
</feature>
<gene>
    <name evidence="5" type="ORF">GCM10022240_17810</name>
</gene>
<dbReference type="SUPFAM" id="SSF50331">
    <property type="entry name" value="MOP-like"/>
    <property type="match status" value="1"/>
</dbReference>
<dbReference type="SMART" id="SM00382">
    <property type="entry name" value="AAA"/>
    <property type="match status" value="1"/>
</dbReference>
<dbReference type="PROSITE" id="PS50893">
    <property type="entry name" value="ABC_TRANSPORTER_2"/>
    <property type="match status" value="1"/>
</dbReference>
<dbReference type="SUPFAM" id="SSF52540">
    <property type="entry name" value="P-loop containing nucleoside triphosphate hydrolases"/>
    <property type="match status" value="1"/>
</dbReference>
<accession>A0ABP7GK19</accession>
<dbReference type="Proteomes" id="UP001500540">
    <property type="component" value="Unassembled WGS sequence"/>
</dbReference>
<dbReference type="Pfam" id="PF00005">
    <property type="entry name" value="ABC_tran"/>
    <property type="match status" value="1"/>
</dbReference>
<evidence type="ECO:0000256" key="2">
    <source>
        <dbReference type="ARBA" id="ARBA00022741"/>
    </source>
</evidence>
<dbReference type="InterPro" id="IPR017871">
    <property type="entry name" value="ABC_transporter-like_CS"/>
</dbReference>
<dbReference type="PANTHER" id="PTHR42781:SF4">
    <property type="entry name" value="SPERMIDINE_PUTRESCINE IMPORT ATP-BINDING PROTEIN POTA"/>
    <property type="match status" value="1"/>
</dbReference>
<reference evidence="6" key="1">
    <citation type="journal article" date="2019" name="Int. J. Syst. Evol. Microbiol.">
        <title>The Global Catalogue of Microorganisms (GCM) 10K type strain sequencing project: providing services to taxonomists for standard genome sequencing and annotation.</title>
        <authorList>
            <consortium name="The Broad Institute Genomics Platform"/>
            <consortium name="The Broad Institute Genome Sequencing Center for Infectious Disease"/>
            <person name="Wu L."/>
            <person name="Ma J."/>
        </authorList>
    </citation>
    <scope>NUCLEOTIDE SEQUENCE [LARGE SCALE GENOMIC DNA]</scope>
    <source>
        <strain evidence="6">JCM 16950</strain>
    </source>
</reference>
<dbReference type="InterPro" id="IPR003439">
    <property type="entry name" value="ABC_transporter-like_ATP-bd"/>
</dbReference>
<name>A0ABP7GK19_9MICO</name>
<keyword evidence="2" id="KW-0547">Nucleotide-binding</keyword>
<dbReference type="InterPro" id="IPR013611">
    <property type="entry name" value="Transp-assoc_OB_typ2"/>
</dbReference>
<proteinExistence type="predicted"/>
<dbReference type="GO" id="GO:0005524">
    <property type="term" value="F:ATP binding"/>
    <property type="evidence" value="ECO:0007669"/>
    <property type="project" value="UniProtKB-KW"/>
</dbReference>
<keyword evidence="3 5" id="KW-0067">ATP-binding</keyword>
<dbReference type="Gene3D" id="3.40.50.300">
    <property type="entry name" value="P-loop containing nucleotide triphosphate hydrolases"/>
    <property type="match status" value="1"/>
</dbReference>
<evidence type="ECO:0000313" key="6">
    <source>
        <dbReference type="Proteomes" id="UP001500540"/>
    </source>
</evidence>
<keyword evidence="1" id="KW-0813">Transport</keyword>
<keyword evidence="6" id="KW-1185">Reference proteome</keyword>
<evidence type="ECO:0000256" key="3">
    <source>
        <dbReference type="ARBA" id="ARBA00022840"/>
    </source>
</evidence>
<organism evidence="5 6">
    <name type="scientific">Microbacterium kribbense</name>
    <dbReference type="NCBI Taxonomy" id="433645"/>
    <lineage>
        <taxon>Bacteria</taxon>
        <taxon>Bacillati</taxon>
        <taxon>Actinomycetota</taxon>
        <taxon>Actinomycetes</taxon>
        <taxon>Micrococcales</taxon>
        <taxon>Microbacteriaceae</taxon>
        <taxon>Microbacterium</taxon>
    </lineage>
</organism>
<dbReference type="EMBL" id="BAABAF010000006">
    <property type="protein sequence ID" value="GAA3765801.1"/>
    <property type="molecule type" value="Genomic_DNA"/>
</dbReference>
<comment type="caution">
    <text evidence="5">The sequence shown here is derived from an EMBL/GenBank/DDBJ whole genome shotgun (WGS) entry which is preliminary data.</text>
</comment>
<sequence length="364" mass="39008">MLETHNLTKVFGRAVGAQESILALDDVDFHVAEGELMTVLGPSGCGKTTLLRVIAGFETPDSGTVTVAGRPIVAEGARTVPAHARGIGLVPQEGALFPHLSVAQNVGFGLRRLHPCERRDRVAETLELVGLAGFGRRRPHELSGGQQQRVALARAIAPRPQVVLLDEPFSALDEYLRENLRSEVRALLTRLGTTTIMVTHDQEEALAMGDRVAVMRAGRVIQVGPPRETYFQPADLQLARFLGEAVVIKGELVGAGTDRACVSCAFGTLPVAMANGCTGPCDVLIRPENIRIGDVADTRSPGLVGTVREQTFYGHDGLLRVHVAQLGGDVTVRVLGDHPHRVGDDVRLTVERSVSTYPIERAAA</sequence>
<dbReference type="InterPro" id="IPR008995">
    <property type="entry name" value="Mo/tungstate-bd_C_term_dom"/>
</dbReference>